<evidence type="ECO:0000313" key="4">
    <source>
        <dbReference type="Proteomes" id="UP000320176"/>
    </source>
</evidence>
<protein>
    <submittedName>
        <fullName evidence="3">Helix-turn-helix domain protein</fullName>
    </submittedName>
</protein>
<comment type="caution">
    <text evidence="3">The sequence shown here is derived from an EMBL/GenBank/DDBJ whole genome shotgun (WGS) entry which is preliminary data.</text>
</comment>
<dbReference type="CDD" id="cd04762">
    <property type="entry name" value="HTH_MerR-trunc"/>
    <property type="match status" value="1"/>
</dbReference>
<gene>
    <name evidence="3" type="ORF">Pla52n_09600</name>
</gene>
<organism evidence="3 4">
    <name type="scientific">Stieleria varia</name>
    <dbReference type="NCBI Taxonomy" id="2528005"/>
    <lineage>
        <taxon>Bacteria</taxon>
        <taxon>Pseudomonadati</taxon>
        <taxon>Planctomycetota</taxon>
        <taxon>Planctomycetia</taxon>
        <taxon>Pirellulales</taxon>
        <taxon>Pirellulaceae</taxon>
        <taxon>Stieleria</taxon>
    </lineage>
</organism>
<name>A0A5C6B8S8_9BACT</name>
<dbReference type="EMBL" id="SJPN01000001">
    <property type="protein sequence ID" value="TWU08378.1"/>
    <property type="molecule type" value="Genomic_DNA"/>
</dbReference>
<sequence>MDRLKDFLRISEAAEYLGVSPNTLRNWENAGKIAAHRHPVNGYRLFKQEELDALLRPIQSSEAEEPDEDSGEKKSKRKPTKKPR</sequence>
<feature type="region of interest" description="Disordered" evidence="1">
    <location>
        <begin position="57"/>
        <end position="84"/>
    </location>
</feature>
<dbReference type="InterPro" id="IPR009061">
    <property type="entry name" value="DNA-bd_dom_put_sf"/>
</dbReference>
<dbReference type="SUPFAM" id="SSF46955">
    <property type="entry name" value="Putative DNA-binding domain"/>
    <property type="match status" value="1"/>
</dbReference>
<dbReference type="RefSeq" id="WP_146518427.1">
    <property type="nucleotide sequence ID" value="NZ_CP151726.1"/>
</dbReference>
<keyword evidence="4" id="KW-1185">Reference proteome</keyword>
<dbReference type="InterPro" id="IPR000551">
    <property type="entry name" value="MerR-type_HTH_dom"/>
</dbReference>
<dbReference type="GO" id="GO:0003677">
    <property type="term" value="F:DNA binding"/>
    <property type="evidence" value="ECO:0007669"/>
    <property type="project" value="InterPro"/>
</dbReference>
<proteinExistence type="predicted"/>
<evidence type="ECO:0000259" key="2">
    <source>
        <dbReference type="PROSITE" id="PS50937"/>
    </source>
</evidence>
<dbReference type="GO" id="GO:0006355">
    <property type="term" value="P:regulation of DNA-templated transcription"/>
    <property type="evidence" value="ECO:0007669"/>
    <property type="project" value="InterPro"/>
</dbReference>
<evidence type="ECO:0000313" key="3">
    <source>
        <dbReference type="EMBL" id="TWU08378.1"/>
    </source>
</evidence>
<reference evidence="3 4" key="1">
    <citation type="submission" date="2019-02" db="EMBL/GenBank/DDBJ databases">
        <title>Deep-cultivation of Planctomycetes and their phenomic and genomic characterization uncovers novel biology.</title>
        <authorList>
            <person name="Wiegand S."/>
            <person name="Jogler M."/>
            <person name="Boedeker C."/>
            <person name="Pinto D."/>
            <person name="Vollmers J."/>
            <person name="Rivas-Marin E."/>
            <person name="Kohn T."/>
            <person name="Peeters S.H."/>
            <person name="Heuer A."/>
            <person name="Rast P."/>
            <person name="Oberbeckmann S."/>
            <person name="Bunk B."/>
            <person name="Jeske O."/>
            <person name="Meyerdierks A."/>
            <person name="Storesund J.E."/>
            <person name="Kallscheuer N."/>
            <person name="Luecker S."/>
            <person name="Lage O.M."/>
            <person name="Pohl T."/>
            <person name="Merkel B.J."/>
            <person name="Hornburger P."/>
            <person name="Mueller R.-W."/>
            <person name="Bruemmer F."/>
            <person name="Labrenz M."/>
            <person name="Spormann A.M."/>
            <person name="Op Den Camp H."/>
            <person name="Overmann J."/>
            <person name="Amann R."/>
            <person name="Jetten M.S.M."/>
            <person name="Mascher T."/>
            <person name="Medema M.H."/>
            <person name="Devos D.P."/>
            <person name="Kaster A.-K."/>
            <person name="Ovreas L."/>
            <person name="Rohde M."/>
            <person name="Galperin M.Y."/>
            <person name="Jogler C."/>
        </authorList>
    </citation>
    <scope>NUCLEOTIDE SEQUENCE [LARGE SCALE GENOMIC DNA]</scope>
    <source>
        <strain evidence="3 4">Pla52n</strain>
    </source>
</reference>
<dbReference type="Gene3D" id="1.10.1660.10">
    <property type="match status" value="1"/>
</dbReference>
<dbReference type="PROSITE" id="PS50937">
    <property type="entry name" value="HTH_MERR_2"/>
    <property type="match status" value="1"/>
</dbReference>
<dbReference type="InterPro" id="IPR041657">
    <property type="entry name" value="HTH_17"/>
</dbReference>
<evidence type="ECO:0000256" key="1">
    <source>
        <dbReference type="SAM" id="MobiDB-lite"/>
    </source>
</evidence>
<dbReference type="NCBIfam" id="TIGR01764">
    <property type="entry name" value="excise"/>
    <property type="match status" value="1"/>
</dbReference>
<dbReference type="OrthoDB" id="290198at2"/>
<feature type="compositionally biased region" description="Basic residues" evidence="1">
    <location>
        <begin position="74"/>
        <end position="84"/>
    </location>
</feature>
<dbReference type="AlphaFoldDB" id="A0A5C6B8S8"/>
<feature type="domain" description="HTH merR-type" evidence="2">
    <location>
        <begin position="7"/>
        <end position="56"/>
    </location>
</feature>
<dbReference type="InterPro" id="IPR010093">
    <property type="entry name" value="SinI_DNA-bd"/>
</dbReference>
<dbReference type="Proteomes" id="UP000320176">
    <property type="component" value="Unassembled WGS sequence"/>
</dbReference>
<dbReference type="Pfam" id="PF12728">
    <property type="entry name" value="HTH_17"/>
    <property type="match status" value="1"/>
</dbReference>
<accession>A0A5C6B8S8</accession>